<dbReference type="AlphaFoldDB" id="A0A423XA42"/>
<protein>
    <submittedName>
        <fullName evidence="1">Uncharacterized protein</fullName>
    </submittedName>
</protein>
<keyword evidence="2" id="KW-1185">Reference proteome</keyword>
<evidence type="ECO:0000313" key="2">
    <source>
        <dbReference type="Proteomes" id="UP000283895"/>
    </source>
</evidence>
<accession>A0A423XA42</accession>
<dbReference type="EMBL" id="LKEA01000001">
    <property type="protein sequence ID" value="ROW12779.1"/>
    <property type="molecule type" value="Genomic_DNA"/>
</dbReference>
<reference evidence="1 2" key="1">
    <citation type="submission" date="2015-09" db="EMBL/GenBank/DDBJ databases">
        <title>Host preference determinants of Valsa canker pathogens revealed by comparative genomics.</title>
        <authorList>
            <person name="Yin Z."/>
            <person name="Huang L."/>
        </authorList>
    </citation>
    <scope>NUCLEOTIDE SEQUENCE [LARGE SCALE GENOMIC DNA]</scope>
    <source>
        <strain evidence="1 2">03-1</strain>
    </source>
</reference>
<dbReference type="Proteomes" id="UP000283895">
    <property type="component" value="Unassembled WGS sequence"/>
</dbReference>
<proteinExistence type="predicted"/>
<comment type="caution">
    <text evidence="1">The sequence shown here is derived from an EMBL/GenBank/DDBJ whole genome shotgun (WGS) entry which is preliminary data.</text>
</comment>
<sequence>MTRHARCIPECRQFYHLYTPVLAHKPGGGFGVDDDDVVVLTVADDMHAPSEKYMGAVIVRLMNVACMNQSALWEPRLARDGVG</sequence>
<organism evidence="1 2">
    <name type="scientific">Cytospora schulzeri</name>
    <dbReference type="NCBI Taxonomy" id="448051"/>
    <lineage>
        <taxon>Eukaryota</taxon>
        <taxon>Fungi</taxon>
        <taxon>Dikarya</taxon>
        <taxon>Ascomycota</taxon>
        <taxon>Pezizomycotina</taxon>
        <taxon>Sordariomycetes</taxon>
        <taxon>Sordariomycetidae</taxon>
        <taxon>Diaporthales</taxon>
        <taxon>Cytosporaceae</taxon>
        <taxon>Cytospora</taxon>
    </lineage>
</organism>
<evidence type="ECO:0000313" key="1">
    <source>
        <dbReference type="EMBL" id="ROW12779.1"/>
    </source>
</evidence>
<gene>
    <name evidence="1" type="ORF">VMCG_00569</name>
</gene>
<name>A0A423XA42_9PEZI</name>